<comment type="caution">
    <text evidence="2">The sequence shown here is derived from an EMBL/GenBank/DDBJ whole genome shotgun (WGS) entry which is preliminary data.</text>
</comment>
<gene>
    <name evidence="2" type="ORF">QN277_011765</name>
</gene>
<dbReference type="PROSITE" id="PS50181">
    <property type="entry name" value="FBOX"/>
    <property type="match status" value="1"/>
</dbReference>
<dbReference type="PANTHER" id="PTHR31672">
    <property type="entry name" value="BNACNNG10540D PROTEIN"/>
    <property type="match status" value="1"/>
</dbReference>
<dbReference type="Proteomes" id="UP001293593">
    <property type="component" value="Unassembled WGS sequence"/>
</dbReference>
<dbReference type="PANTHER" id="PTHR31672:SF13">
    <property type="entry name" value="F-BOX PROTEIN CPR30-LIKE"/>
    <property type="match status" value="1"/>
</dbReference>
<dbReference type="InterPro" id="IPR006527">
    <property type="entry name" value="F-box-assoc_dom_typ1"/>
</dbReference>
<dbReference type="AlphaFoldDB" id="A0AAE1MZW0"/>
<name>A0AAE1MZW0_9FABA</name>
<evidence type="ECO:0000313" key="3">
    <source>
        <dbReference type="Proteomes" id="UP001293593"/>
    </source>
</evidence>
<dbReference type="InterPro" id="IPR050796">
    <property type="entry name" value="SCF_F-box_component"/>
</dbReference>
<keyword evidence="3" id="KW-1185">Reference proteome</keyword>
<dbReference type="EMBL" id="JAWXYG010000002">
    <property type="protein sequence ID" value="KAK4280094.1"/>
    <property type="molecule type" value="Genomic_DNA"/>
</dbReference>
<organism evidence="2 3">
    <name type="scientific">Acacia crassicarpa</name>
    <name type="common">northern wattle</name>
    <dbReference type="NCBI Taxonomy" id="499986"/>
    <lineage>
        <taxon>Eukaryota</taxon>
        <taxon>Viridiplantae</taxon>
        <taxon>Streptophyta</taxon>
        <taxon>Embryophyta</taxon>
        <taxon>Tracheophyta</taxon>
        <taxon>Spermatophyta</taxon>
        <taxon>Magnoliopsida</taxon>
        <taxon>eudicotyledons</taxon>
        <taxon>Gunneridae</taxon>
        <taxon>Pentapetalae</taxon>
        <taxon>rosids</taxon>
        <taxon>fabids</taxon>
        <taxon>Fabales</taxon>
        <taxon>Fabaceae</taxon>
        <taxon>Caesalpinioideae</taxon>
        <taxon>mimosoid clade</taxon>
        <taxon>Acacieae</taxon>
        <taxon>Acacia</taxon>
    </lineage>
</organism>
<dbReference type="NCBIfam" id="TIGR01640">
    <property type="entry name" value="F_box_assoc_1"/>
    <property type="match status" value="1"/>
</dbReference>
<dbReference type="Pfam" id="PF00646">
    <property type="entry name" value="F-box"/>
    <property type="match status" value="1"/>
</dbReference>
<dbReference type="InterPro" id="IPR036047">
    <property type="entry name" value="F-box-like_dom_sf"/>
</dbReference>
<dbReference type="SUPFAM" id="SSF81383">
    <property type="entry name" value="F-box domain"/>
    <property type="match status" value="1"/>
</dbReference>
<sequence length="361" mass="40999">MAVRCDAPFLPEDIMVNILKRLPVKSLIRFQCVCKHWKNLFKTSLFVTDHLHYSSAQYPSLLVKPNRNCQPLHLSLIDGEINALQVQIPPLIGSLPDVTIEGSCNGLLCIATDMSKDSLFLWNPATREVRQVPATRPSKFPRSYCILGFGFSEIVDDYKIVKAGRDNVITGVKMYSLRTDSWKNIEFGSLEGLELLNYSVNVNGVIFWSAVDSGCNLIVSFDIATEVFTLIRIPTSSCLPDITVFEDKFAILYLFPILDNSNDGLYYSIDLSVLEEDIGSCTERWSWSQKYDSSWSNIYSSSSTLTIWRNEFVSACDSFRKTRLTNEGGQDIENQEENVGLYFLNIITNERMMFAIPEYSR</sequence>
<dbReference type="InterPro" id="IPR011043">
    <property type="entry name" value="Gal_Oxase/kelch_b-propeller"/>
</dbReference>
<accession>A0AAE1MZW0</accession>
<evidence type="ECO:0000313" key="2">
    <source>
        <dbReference type="EMBL" id="KAK4280094.1"/>
    </source>
</evidence>
<dbReference type="CDD" id="cd22157">
    <property type="entry name" value="F-box_AtFBW1-like"/>
    <property type="match status" value="1"/>
</dbReference>
<protein>
    <recommendedName>
        <fullName evidence="1">F-box domain-containing protein</fullName>
    </recommendedName>
</protein>
<proteinExistence type="predicted"/>
<feature type="domain" description="F-box" evidence="1">
    <location>
        <begin position="4"/>
        <end position="50"/>
    </location>
</feature>
<dbReference type="Gene3D" id="1.20.1280.50">
    <property type="match status" value="1"/>
</dbReference>
<dbReference type="InterPro" id="IPR017451">
    <property type="entry name" value="F-box-assoc_interact_dom"/>
</dbReference>
<dbReference type="InterPro" id="IPR001810">
    <property type="entry name" value="F-box_dom"/>
</dbReference>
<dbReference type="Pfam" id="PF07734">
    <property type="entry name" value="FBA_1"/>
    <property type="match status" value="1"/>
</dbReference>
<dbReference type="SMART" id="SM00256">
    <property type="entry name" value="FBOX"/>
    <property type="match status" value="1"/>
</dbReference>
<evidence type="ECO:0000259" key="1">
    <source>
        <dbReference type="PROSITE" id="PS50181"/>
    </source>
</evidence>
<reference evidence="2" key="1">
    <citation type="submission" date="2023-10" db="EMBL/GenBank/DDBJ databases">
        <title>Chromosome-level genome of the transformable northern wattle, Acacia crassicarpa.</title>
        <authorList>
            <person name="Massaro I."/>
            <person name="Sinha N.R."/>
            <person name="Poethig S."/>
            <person name="Leichty A.R."/>
        </authorList>
    </citation>
    <scope>NUCLEOTIDE SEQUENCE</scope>
    <source>
        <strain evidence="2">Acra3RX</strain>
        <tissue evidence="2">Leaf</tissue>
    </source>
</reference>
<dbReference type="SUPFAM" id="SSF50965">
    <property type="entry name" value="Galactose oxidase, central domain"/>
    <property type="match status" value="1"/>
</dbReference>